<dbReference type="EMBL" id="VEPZ02000197">
    <property type="protein sequence ID" value="KAE8731032.1"/>
    <property type="molecule type" value="Genomic_DNA"/>
</dbReference>
<reference evidence="4" key="1">
    <citation type="submission" date="2019-09" db="EMBL/GenBank/DDBJ databases">
        <title>Draft genome information of white flower Hibiscus syriacus.</title>
        <authorList>
            <person name="Kim Y.-M."/>
        </authorList>
    </citation>
    <scope>NUCLEOTIDE SEQUENCE [LARGE SCALE GENOMIC DNA]</scope>
    <source>
        <strain evidence="4">YM2019G1</strain>
    </source>
</reference>
<feature type="domain" description="DUF4378" evidence="2">
    <location>
        <begin position="691"/>
        <end position="838"/>
    </location>
</feature>
<dbReference type="Pfam" id="PF14309">
    <property type="entry name" value="DUF4378"/>
    <property type="match status" value="1"/>
</dbReference>
<feature type="region of interest" description="Disordered" evidence="1">
    <location>
        <begin position="609"/>
        <end position="629"/>
    </location>
</feature>
<feature type="region of interest" description="Disordered" evidence="1">
    <location>
        <begin position="546"/>
        <end position="565"/>
    </location>
</feature>
<feature type="domain" description="DUF3741" evidence="3">
    <location>
        <begin position="83"/>
        <end position="112"/>
    </location>
</feature>
<proteinExistence type="predicted"/>
<feature type="region of interest" description="Disordered" evidence="1">
    <location>
        <begin position="399"/>
        <end position="453"/>
    </location>
</feature>
<name>A0A6A3CU85_HIBSY</name>
<dbReference type="Pfam" id="PF14383">
    <property type="entry name" value="VARLMGL"/>
    <property type="match status" value="1"/>
</dbReference>
<feature type="compositionally biased region" description="Low complexity" evidence="1">
    <location>
        <begin position="610"/>
        <end position="628"/>
    </location>
</feature>
<dbReference type="AlphaFoldDB" id="A0A6A3CU85"/>
<feature type="compositionally biased region" description="Basic and acidic residues" evidence="1">
    <location>
        <begin position="442"/>
        <end position="453"/>
    </location>
</feature>
<organism evidence="4 5">
    <name type="scientific">Hibiscus syriacus</name>
    <name type="common">Rose of Sharon</name>
    <dbReference type="NCBI Taxonomy" id="106335"/>
    <lineage>
        <taxon>Eukaryota</taxon>
        <taxon>Viridiplantae</taxon>
        <taxon>Streptophyta</taxon>
        <taxon>Embryophyta</taxon>
        <taxon>Tracheophyta</taxon>
        <taxon>Spermatophyta</taxon>
        <taxon>Magnoliopsida</taxon>
        <taxon>eudicotyledons</taxon>
        <taxon>Gunneridae</taxon>
        <taxon>Pentapetalae</taxon>
        <taxon>rosids</taxon>
        <taxon>malvids</taxon>
        <taxon>Malvales</taxon>
        <taxon>Malvaceae</taxon>
        <taxon>Malvoideae</taxon>
        <taxon>Hibiscus</taxon>
    </lineage>
</organism>
<protein>
    <submittedName>
        <fullName evidence="4">Protein FAR1-RELATED SEQUENCE 11-like</fullName>
    </submittedName>
</protein>
<dbReference type="PANTHER" id="PTHR21726">
    <property type="entry name" value="PHOSPHATIDYLINOSITOL N-ACETYLGLUCOSAMINYLTRANSFERASE SUBUNIT P DOWN SYNDROME CRITICAL REGION PROTEIN 5 -RELATED"/>
    <property type="match status" value="1"/>
</dbReference>
<evidence type="ECO:0000256" key="1">
    <source>
        <dbReference type="SAM" id="MobiDB-lite"/>
    </source>
</evidence>
<accession>A0A6A3CU85</accession>
<dbReference type="PANTHER" id="PTHR21726:SF29">
    <property type="entry name" value="EXPRESSED PROTEIN"/>
    <property type="match status" value="1"/>
</dbReference>
<dbReference type="InterPro" id="IPR025486">
    <property type="entry name" value="DUF4378"/>
</dbReference>
<sequence>MMGVNAEGSTNGGGYVGGFFQLLDWTAKSRKKLFSSKSDFPECSKQEKRSDGNVPMTHIHLKDEDETGARMSFKGSSDYSCASSVRDDDMYGPKAPNVVAQLMGLDSLPTSSERYSTLFFETQSLRDAHFQNRNLNYHHDEQIVYPYDPFNKIKGGPVRNFADSKPRKMVSNPIEKFRTESLPPKAAKTIPITHHKLLSPIKSPGFFPTEDAAHIMEAAARILEPSPHVIARAKMPPVGSSSVPVKVLRDLKEKSEAAHKTSRLTEMTRKPVESNAVKYLKGQPLNESWNGLTGVPSFRTSNTEEISPVLNSERKSISLAIQAKFNVQKREGLVSRSRRHMLGSKDESEVKLNESLKYQSSSRKSLHKNSSMCNASGALKLNNQKQNCIIDKDKLPSKPIGSNLNGRRVLPVDSASGRRKVSAKTVGNSKTGPRKFSVGAMDSEREKNRKEDHAVTERSLSWVEDSKKGMDVVSFTFTAPLTRSLKTSTQIAEKNNGIRMDNRGKRLLPDTESMNLSSLGQNVIGGDALSILLERKLLELNNAIESSSKKSLRSEPDSTSISFSQERNLSSCDLQPLRSIHKDSMRWMDECSSSTLDARQPSPVSILEPSFSTESCNSSDSTDSFSIDGSKRCSTIQTAEVLRLSPLKKLRTLEADTELSDSASSISSGAVAKSNRNIVAMSDPIISVNWELEYVKLIVCNVELMFKDFAIGRAHQIINPCLFNQLERRRSDGEEGKLERKVLFDSVSECLNSKCRQYASGGHRTWAKGMAIMRRNKWLAEEVHKEISRWRAMGDCMVDELVNDDMSSGYGKWLDFEVDAFVVGVDIEEQIMNALVDEMIGEILQF</sequence>
<evidence type="ECO:0000313" key="5">
    <source>
        <dbReference type="Proteomes" id="UP000436088"/>
    </source>
</evidence>
<keyword evidence="5" id="KW-1185">Reference proteome</keyword>
<dbReference type="Proteomes" id="UP000436088">
    <property type="component" value="Unassembled WGS sequence"/>
</dbReference>
<comment type="caution">
    <text evidence="4">The sequence shown here is derived from an EMBL/GenBank/DDBJ whole genome shotgun (WGS) entry which is preliminary data.</text>
</comment>
<gene>
    <name evidence="4" type="ORF">F3Y22_tig00002841pilonHSYRG00208</name>
</gene>
<evidence type="ECO:0000259" key="2">
    <source>
        <dbReference type="Pfam" id="PF14309"/>
    </source>
</evidence>
<evidence type="ECO:0000313" key="4">
    <source>
        <dbReference type="EMBL" id="KAE8731032.1"/>
    </source>
</evidence>
<evidence type="ECO:0000259" key="3">
    <source>
        <dbReference type="Pfam" id="PF14383"/>
    </source>
</evidence>
<dbReference type="InterPro" id="IPR032795">
    <property type="entry name" value="DUF3741-assoc"/>
</dbReference>